<evidence type="ECO:0000313" key="1">
    <source>
        <dbReference type="EMBL" id="KAA8649612.1"/>
    </source>
</evidence>
<dbReference type="Proteomes" id="UP000324241">
    <property type="component" value="Unassembled WGS sequence"/>
</dbReference>
<dbReference type="EMBL" id="QUQM01000001">
    <property type="protein sequence ID" value="KAA8649612.1"/>
    <property type="molecule type" value="Genomic_DNA"/>
</dbReference>
<organism evidence="1 2">
    <name type="scientific">Aspergillus tanneri</name>
    <dbReference type="NCBI Taxonomy" id="1220188"/>
    <lineage>
        <taxon>Eukaryota</taxon>
        <taxon>Fungi</taxon>
        <taxon>Dikarya</taxon>
        <taxon>Ascomycota</taxon>
        <taxon>Pezizomycotina</taxon>
        <taxon>Eurotiomycetes</taxon>
        <taxon>Eurotiomycetidae</taxon>
        <taxon>Eurotiales</taxon>
        <taxon>Aspergillaceae</taxon>
        <taxon>Aspergillus</taxon>
        <taxon>Aspergillus subgen. Circumdati</taxon>
    </lineage>
</organism>
<dbReference type="AlphaFoldDB" id="A0A5M9MR68"/>
<dbReference type="RefSeq" id="XP_033428973.1">
    <property type="nucleotide sequence ID" value="XM_033566978.1"/>
</dbReference>
<dbReference type="GeneID" id="54324985"/>
<name>A0A5M9MR68_9EURO</name>
<protein>
    <submittedName>
        <fullName evidence="1">Uncharacterized protein</fullName>
    </submittedName>
</protein>
<evidence type="ECO:0000313" key="2">
    <source>
        <dbReference type="Proteomes" id="UP000324241"/>
    </source>
</evidence>
<comment type="caution">
    <text evidence="1">The sequence shown here is derived from an EMBL/GenBank/DDBJ whole genome shotgun (WGS) entry which is preliminary data.</text>
</comment>
<proteinExistence type="predicted"/>
<dbReference type="VEuPathDB" id="FungiDB:EYZ11_004313"/>
<dbReference type="OrthoDB" id="3915838at2759"/>
<gene>
    <name evidence="1" type="ORF">ATNIH1004_002283</name>
</gene>
<sequence>MTNIVQANFLYNCIFSISGIQSHAQFSAYIVKAEPYFIARTCWVIHPDPVDVVDDGEKYSMKYEISDKVTPADTWKTSNAERFLWDFLVNNGTEDWASQITQQTIGSSEGGSKMYFIQISMARCFGMFLQMHEAMQDYAIEQLSSGIKGIVSDLGTPKVDSSIVPLLLGVMATASSFAPTLWFVGSPLAFASGLFSSMSALMSANPPELSTNDALEEQLGKVFGPAQKHLEESIKTIFNGKPLFHWDGDYGIKRHIADTFADGKFLDKNIVNKAVESWKKAVTHQITQGLVVNALKHEGYVVFVDASQNEGSCKDASGQWIDSECYTIVKQSDRGTGDPGSRPEETVVHMNGEMMKKLSDSDHDFDMVEFFTNAKNCEGGEPSFGVPNFDENSKLPTCFVNISVMKGSVSRWSAQLSVYSMISGDLGG</sequence>
<accession>A0A5M9MR68</accession>
<reference evidence="1 2" key="1">
    <citation type="submission" date="2019-08" db="EMBL/GenBank/DDBJ databases">
        <title>The genome sequence of a newly discovered highly antifungal drug resistant Aspergillus species, Aspergillus tanneri NIH 1004.</title>
        <authorList>
            <person name="Mounaud S."/>
            <person name="Singh I."/>
            <person name="Joardar V."/>
            <person name="Pakala S."/>
            <person name="Pakala S."/>
            <person name="Venepally P."/>
            <person name="Chung J.K."/>
            <person name="Losada L."/>
            <person name="Nierman W.C."/>
        </authorList>
    </citation>
    <scope>NUCLEOTIDE SEQUENCE [LARGE SCALE GENOMIC DNA]</scope>
    <source>
        <strain evidence="1 2">NIH1004</strain>
    </source>
</reference>